<proteinExistence type="predicted"/>
<sequence>MKWNGFIMGGIVGVAAAAYLSRKRPGAFAWAGNATGDLMSGMKGRLIETALKRKFGSETKGKQSGTAASRSDEKSWDTIESLLNGDPEVKRQADRILSESSSASH</sequence>
<feature type="region of interest" description="Disordered" evidence="1">
    <location>
        <begin position="54"/>
        <end position="105"/>
    </location>
</feature>
<dbReference type="EMBL" id="JFHU01000011">
    <property type="protein sequence ID" value="EXX92263.1"/>
    <property type="molecule type" value="Genomic_DNA"/>
</dbReference>
<comment type="caution">
    <text evidence="2">The sequence shown here is derived from an EMBL/GenBank/DDBJ whole genome shotgun (WGS) entry which is preliminary data.</text>
</comment>
<protein>
    <recommendedName>
        <fullName evidence="4">YtxH domain-containing protein</fullName>
    </recommendedName>
</protein>
<gene>
    <name evidence="2" type="ORF">BG53_00785</name>
</gene>
<reference evidence="2 3" key="1">
    <citation type="submission" date="2014-02" db="EMBL/GenBank/DDBJ databases">
        <title>Genome sequence of Paenibacillus darwinianus reveals adaptive mechanisms for survival in Antarctic soils.</title>
        <authorList>
            <person name="Dsouza M."/>
            <person name="Taylor M.W."/>
            <person name="Turner S.J."/>
            <person name="Aislabie J."/>
        </authorList>
    </citation>
    <scope>NUCLEOTIDE SEQUENCE [LARGE SCALE GENOMIC DNA]</scope>
    <source>
        <strain evidence="2 3">CE1</strain>
    </source>
</reference>
<evidence type="ECO:0000313" key="3">
    <source>
        <dbReference type="Proteomes" id="UP000053750"/>
    </source>
</evidence>
<feature type="compositionally biased region" description="Basic and acidic residues" evidence="1">
    <location>
        <begin position="87"/>
        <end position="97"/>
    </location>
</feature>
<organism evidence="2 3">
    <name type="scientific">Paenibacillus darwinianus</name>
    <dbReference type="NCBI Taxonomy" id="1380763"/>
    <lineage>
        <taxon>Bacteria</taxon>
        <taxon>Bacillati</taxon>
        <taxon>Bacillota</taxon>
        <taxon>Bacilli</taxon>
        <taxon>Bacillales</taxon>
        <taxon>Paenibacillaceae</taxon>
        <taxon>Paenibacillus</taxon>
    </lineage>
</organism>
<evidence type="ECO:0000256" key="1">
    <source>
        <dbReference type="SAM" id="MobiDB-lite"/>
    </source>
</evidence>
<evidence type="ECO:0000313" key="2">
    <source>
        <dbReference type="EMBL" id="EXX92263.1"/>
    </source>
</evidence>
<keyword evidence="3" id="KW-1185">Reference proteome</keyword>
<dbReference type="OrthoDB" id="2679423at2"/>
<name>A0A9W5W8J5_9BACL</name>
<dbReference type="AlphaFoldDB" id="A0A9W5W8J5"/>
<dbReference type="Proteomes" id="UP000053750">
    <property type="component" value="Unassembled WGS sequence"/>
</dbReference>
<evidence type="ECO:0008006" key="4">
    <source>
        <dbReference type="Google" id="ProtNLM"/>
    </source>
</evidence>
<dbReference type="RefSeq" id="WP_036582671.1">
    <property type="nucleotide sequence ID" value="NZ_KK082160.1"/>
</dbReference>
<accession>A0A9W5W8J5</accession>